<proteinExistence type="predicted"/>
<sequence length="706" mass="77028">MINKYLRLAWQSFICVFAALVLSPGVGLAVDIVTVTAINQTGTDKSAVPMTFGQVFKEGDVPAGTDIGARLANGTVLTTQVDKKATHVDGSLRHAIMTLKLSSLAANASEIITLYTETATVAGTSVQISDLLATGFDASVSLNVGGTVYGLSAANLLSVSSHAWLSGPEVSEWIVGGTVKTASGSEHPHLAAYFHIRAYSGNPINQVRVDVVVENGWTMVLGPNKFVYDATVEIDGVTVYTNNGMEHKHHSRWRKTFWWGSVDPTTHIKPDALYAQTTKALPYYELTAKGQNVGEPYLSSLRGRDIAPMDNADWRKRFGGTGASDSIAPLPRWTAAYVVSGDYRASNAMLANADAAGTYYIHYRDENTGYPMKITDHPNADLQSFGGTGQLPAQGGGTGGLSVNLSHMPSIGYAEYLFTGDYFYLEEMQFWSNWGPIWRNHVQRNYGDGLLQGTQVRGVAWGLRNLTQAAYATPDDHPLKTYFVQMLNNNIDWFNTNYASTSGSKHNPLGVIDPTTGRTNDRPWMDDFFTYAVGRMVELGFTNAIPIRDFKLGYVIGRVGKNEAYCWQFPTLYSGSIGPDSNSYFTNFDEYWEANWGGEMAGGVALRDVACGSEAMRTWMDNYDPPSSPHALLQISKQAGRPARTSSYYANMQPAAAIAADSGLPGADLVRSRFFEVTPVRPDYSTSPQWGIVPTAPDLIFANDFE</sequence>
<name>A0A3B0ZK78_9ZZZZ</name>
<evidence type="ECO:0000313" key="1">
    <source>
        <dbReference type="EMBL" id="VAW87742.1"/>
    </source>
</evidence>
<dbReference type="EMBL" id="UOFP01000196">
    <property type="protein sequence ID" value="VAW87742.1"/>
    <property type="molecule type" value="Genomic_DNA"/>
</dbReference>
<dbReference type="AlphaFoldDB" id="A0A3B0ZK78"/>
<organism evidence="1">
    <name type="scientific">hydrothermal vent metagenome</name>
    <dbReference type="NCBI Taxonomy" id="652676"/>
    <lineage>
        <taxon>unclassified sequences</taxon>
        <taxon>metagenomes</taxon>
        <taxon>ecological metagenomes</taxon>
    </lineage>
</organism>
<accession>A0A3B0ZK78</accession>
<gene>
    <name evidence="1" type="ORF">MNBD_GAMMA18-2356</name>
</gene>
<reference evidence="1" key="1">
    <citation type="submission" date="2018-06" db="EMBL/GenBank/DDBJ databases">
        <authorList>
            <person name="Zhirakovskaya E."/>
        </authorList>
    </citation>
    <scope>NUCLEOTIDE SEQUENCE</scope>
</reference>
<protein>
    <submittedName>
        <fullName evidence="1">Uncharacterized protein</fullName>
    </submittedName>
</protein>